<proteinExistence type="inferred from homology"/>
<dbReference type="SUPFAM" id="SSF75704">
    <property type="entry name" value="Mitotic arrest deficient-like 1, Mad1"/>
    <property type="match status" value="1"/>
</dbReference>
<keyword evidence="7" id="KW-0175">Coiled coil</keyword>
<dbReference type="InterPro" id="IPR008672">
    <property type="entry name" value="Mad1"/>
</dbReference>
<evidence type="ECO:0000256" key="5">
    <source>
        <dbReference type="ARBA" id="ARBA00023242"/>
    </source>
</evidence>
<feature type="coiled-coil region" evidence="7">
    <location>
        <begin position="182"/>
        <end position="292"/>
    </location>
</feature>
<comment type="caution">
    <text evidence="8">The sequence shown here is derived from an EMBL/GenBank/DDBJ whole genome shotgun (WGS) entry which is preliminary data.</text>
</comment>
<comment type="similarity">
    <text evidence="2">Belongs to the MAD1 family.</text>
</comment>
<evidence type="ECO:0000256" key="1">
    <source>
        <dbReference type="ARBA" id="ARBA00004123"/>
    </source>
</evidence>
<dbReference type="GO" id="GO:0051315">
    <property type="term" value="P:attachment of mitotic spindle microtubules to kinetochore"/>
    <property type="evidence" value="ECO:0007669"/>
    <property type="project" value="TreeGrafter"/>
</dbReference>
<dbReference type="GO" id="GO:0007094">
    <property type="term" value="P:mitotic spindle assembly checkpoint signaling"/>
    <property type="evidence" value="ECO:0007669"/>
    <property type="project" value="InterPro"/>
</dbReference>
<keyword evidence="9" id="KW-1185">Reference proteome</keyword>
<dbReference type="OrthoDB" id="331602at2759"/>
<dbReference type="GO" id="GO:0005635">
    <property type="term" value="C:nuclear envelope"/>
    <property type="evidence" value="ECO:0007669"/>
    <property type="project" value="TreeGrafter"/>
</dbReference>
<name>A0A4C1XG04_EUMVA</name>
<comment type="subcellular location">
    <subcellularLocation>
        <location evidence="1">Nucleus</location>
    </subcellularLocation>
</comment>
<organism evidence="8 9">
    <name type="scientific">Eumeta variegata</name>
    <name type="common">Bagworm moth</name>
    <name type="synonym">Eumeta japonica</name>
    <dbReference type="NCBI Taxonomy" id="151549"/>
    <lineage>
        <taxon>Eukaryota</taxon>
        <taxon>Metazoa</taxon>
        <taxon>Ecdysozoa</taxon>
        <taxon>Arthropoda</taxon>
        <taxon>Hexapoda</taxon>
        <taxon>Insecta</taxon>
        <taxon>Pterygota</taxon>
        <taxon>Neoptera</taxon>
        <taxon>Endopterygota</taxon>
        <taxon>Lepidoptera</taxon>
        <taxon>Glossata</taxon>
        <taxon>Ditrysia</taxon>
        <taxon>Tineoidea</taxon>
        <taxon>Psychidae</taxon>
        <taxon>Oiketicinae</taxon>
        <taxon>Eumeta</taxon>
    </lineage>
</organism>
<gene>
    <name evidence="8" type="primary">Mad1l1</name>
    <name evidence="8" type="ORF">EVAR_24976_1</name>
</gene>
<protein>
    <submittedName>
        <fullName evidence="8">Mitotic spindle assembly checkpoint protein MAD1</fullName>
    </submittedName>
</protein>
<keyword evidence="6" id="KW-0131">Cell cycle</keyword>
<sequence>MAEMEKEINRLRTTERSLRDVVCNKLLLEEQVHSLSTRLESLQPVQQELHDAKVKVAQLEADLEEWVSVGRSRGATEPRALAAALDAALQKELLSVTECTQAQSQLAQLTEEMATIKYERDKATTKLNDLQTVRKNQESLIHRFQKRLLLVTRERDSYRQQLDYYEKELTVTLCGEVGAGSASLLAARVEQLEKALQGYRDLLDKHDNENNSKALELLRVEVSKWRDEAESARRDVNKLRTQRDNLQAQIERLIGASTKVLHLADNPAEQAHKQVQMDLDAAQEEIKRLKAVLSEGGSRRHTTEEVATLRQQIDSSKLKLQRPVSPYHRPIFASIKYHIPTQETVLVMPFGIVLAYEHEALFGGQGDIN</sequence>
<evidence type="ECO:0000256" key="4">
    <source>
        <dbReference type="ARBA" id="ARBA00022776"/>
    </source>
</evidence>
<keyword evidence="3" id="KW-0132">Cell division</keyword>
<evidence type="ECO:0000313" key="9">
    <source>
        <dbReference type="Proteomes" id="UP000299102"/>
    </source>
</evidence>
<dbReference type="PANTHER" id="PTHR23168:SF0">
    <property type="entry name" value="MITOTIC SPINDLE ASSEMBLY CHECKPOINT PROTEIN MAD1"/>
    <property type="match status" value="1"/>
</dbReference>
<dbReference type="GO" id="GO:0051301">
    <property type="term" value="P:cell division"/>
    <property type="evidence" value="ECO:0007669"/>
    <property type="project" value="UniProtKB-KW"/>
</dbReference>
<accession>A0A4C1XG04</accession>
<evidence type="ECO:0000313" key="8">
    <source>
        <dbReference type="EMBL" id="GBP62871.1"/>
    </source>
</evidence>
<dbReference type="EMBL" id="BGZK01000852">
    <property type="protein sequence ID" value="GBP62871.1"/>
    <property type="molecule type" value="Genomic_DNA"/>
</dbReference>
<evidence type="ECO:0000256" key="3">
    <source>
        <dbReference type="ARBA" id="ARBA00022618"/>
    </source>
</evidence>
<evidence type="ECO:0000256" key="6">
    <source>
        <dbReference type="ARBA" id="ARBA00023306"/>
    </source>
</evidence>
<feature type="coiled-coil region" evidence="7">
    <location>
        <begin position="1"/>
        <end position="69"/>
    </location>
</feature>
<feature type="coiled-coil region" evidence="7">
    <location>
        <begin position="99"/>
        <end position="126"/>
    </location>
</feature>
<dbReference type="Gene3D" id="6.10.250.90">
    <property type="match status" value="1"/>
</dbReference>
<evidence type="ECO:0000256" key="2">
    <source>
        <dbReference type="ARBA" id="ARBA00008029"/>
    </source>
</evidence>
<dbReference type="Proteomes" id="UP000299102">
    <property type="component" value="Unassembled WGS sequence"/>
</dbReference>
<reference evidence="8 9" key="1">
    <citation type="journal article" date="2019" name="Commun. Biol.">
        <title>The bagworm genome reveals a unique fibroin gene that provides high tensile strength.</title>
        <authorList>
            <person name="Kono N."/>
            <person name="Nakamura H."/>
            <person name="Ohtoshi R."/>
            <person name="Tomita M."/>
            <person name="Numata K."/>
            <person name="Arakawa K."/>
        </authorList>
    </citation>
    <scope>NUCLEOTIDE SEQUENCE [LARGE SCALE GENOMIC DNA]</scope>
</reference>
<dbReference type="Pfam" id="PF05557">
    <property type="entry name" value="MAD"/>
    <property type="match status" value="1"/>
</dbReference>
<dbReference type="PANTHER" id="PTHR23168">
    <property type="entry name" value="MITOTIC SPINDLE ASSEMBLY CHECKPOINT PROTEIN MAD1 MITOTIC ARREST DEFICIENT-LIKE PROTEIN 1"/>
    <property type="match status" value="1"/>
</dbReference>
<keyword evidence="4" id="KW-0498">Mitosis</keyword>
<keyword evidence="5" id="KW-0539">Nucleus</keyword>
<dbReference type="AlphaFoldDB" id="A0A4C1XG04"/>
<evidence type="ECO:0000256" key="7">
    <source>
        <dbReference type="SAM" id="Coils"/>
    </source>
</evidence>
<dbReference type="STRING" id="151549.A0A4C1XG04"/>
<dbReference type="GO" id="GO:0000776">
    <property type="term" value="C:kinetochore"/>
    <property type="evidence" value="ECO:0007669"/>
    <property type="project" value="TreeGrafter"/>
</dbReference>
<dbReference type="GO" id="GO:0072686">
    <property type="term" value="C:mitotic spindle"/>
    <property type="evidence" value="ECO:0007669"/>
    <property type="project" value="TreeGrafter"/>
</dbReference>